<proteinExistence type="predicted"/>
<dbReference type="Pfam" id="PF00392">
    <property type="entry name" value="GntR"/>
    <property type="match status" value="1"/>
</dbReference>
<dbReference type="PANTHER" id="PTHR43537">
    <property type="entry name" value="TRANSCRIPTIONAL REGULATOR, GNTR FAMILY"/>
    <property type="match status" value="1"/>
</dbReference>
<evidence type="ECO:0000313" key="6">
    <source>
        <dbReference type="Proteomes" id="UP001596189"/>
    </source>
</evidence>
<evidence type="ECO:0000313" key="5">
    <source>
        <dbReference type="EMBL" id="MFC6008726.1"/>
    </source>
</evidence>
<dbReference type="PRINTS" id="PR00035">
    <property type="entry name" value="HTHGNTR"/>
</dbReference>
<name>A0ABW1JH75_9ACTN</name>
<evidence type="ECO:0000256" key="3">
    <source>
        <dbReference type="ARBA" id="ARBA00023163"/>
    </source>
</evidence>
<accession>A0ABW1JH75</accession>
<dbReference type="CDD" id="cd07377">
    <property type="entry name" value="WHTH_GntR"/>
    <property type="match status" value="1"/>
</dbReference>
<dbReference type="PANTHER" id="PTHR43537:SF24">
    <property type="entry name" value="GLUCONATE OPERON TRANSCRIPTIONAL REPRESSOR"/>
    <property type="match status" value="1"/>
</dbReference>
<dbReference type="SMART" id="SM00895">
    <property type="entry name" value="FCD"/>
    <property type="match status" value="1"/>
</dbReference>
<evidence type="ECO:0000256" key="1">
    <source>
        <dbReference type="ARBA" id="ARBA00023015"/>
    </source>
</evidence>
<dbReference type="InterPro" id="IPR000524">
    <property type="entry name" value="Tscrpt_reg_HTH_GntR"/>
</dbReference>
<feature type="domain" description="HTH gntR-type" evidence="4">
    <location>
        <begin position="7"/>
        <end position="77"/>
    </location>
</feature>
<dbReference type="InterPro" id="IPR011711">
    <property type="entry name" value="GntR_C"/>
</dbReference>
<dbReference type="Gene3D" id="1.10.10.10">
    <property type="entry name" value="Winged helix-like DNA-binding domain superfamily/Winged helix DNA-binding domain"/>
    <property type="match status" value="1"/>
</dbReference>
<dbReference type="InterPro" id="IPR036390">
    <property type="entry name" value="WH_DNA-bd_sf"/>
</dbReference>
<dbReference type="Pfam" id="PF07729">
    <property type="entry name" value="FCD"/>
    <property type="match status" value="1"/>
</dbReference>
<dbReference type="EMBL" id="JBHSRD010000006">
    <property type="protein sequence ID" value="MFC6008726.1"/>
    <property type="molecule type" value="Genomic_DNA"/>
</dbReference>
<reference evidence="6" key="1">
    <citation type="journal article" date="2019" name="Int. J. Syst. Evol. Microbiol.">
        <title>The Global Catalogue of Microorganisms (GCM) 10K type strain sequencing project: providing services to taxonomists for standard genome sequencing and annotation.</title>
        <authorList>
            <consortium name="The Broad Institute Genomics Platform"/>
            <consortium name="The Broad Institute Genome Sequencing Center for Infectious Disease"/>
            <person name="Wu L."/>
            <person name="Ma J."/>
        </authorList>
    </citation>
    <scope>NUCLEOTIDE SEQUENCE [LARGE SCALE GENOMIC DNA]</scope>
    <source>
        <strain evidence="6">KACC 14249</strain>
    </source>
</reference>
<dbReference type="SMART" id="SM00345">
    <property type="entry name" value="HTH_GNTR"/>
    <property type="match status" value="1"/>
</dbReference>
<evidence type="ECO:0000256" key="2">
    <source>
        <dbReference type="ARBA" id="ARBA00023125"/>
    </source>
</evidence>
<dbReference type="Proteomes" id="UP001596189">
    <property type="component" value="Unassembled WGS sequence"/>
</dbReference>
<dbReference type="Gene3D" id="1.20.120.530">
    <property type="entry name" value="GntR ligand-binding domain-like"/>
    <property type="match status" value="1"/>
</dbReference>
<protein>
    <submittedName>
        <fullName evidence="5">FadR/GntR family transcriptional regulator</fullName>
    </submittedName>
</protein>
<dbReference type="RefSeq" id="WP_425551677.1">
    <property type="nucleotide sequence ID" value="NZ_BAABFP010000002.1"/>
</dbReference>
<comment type="caution">
    <text evidence="5">The sequence shown here is derived from an EMBL/GenBank/DDBJ whole genome shotgun (WGS) entry which is preliminary data.</text>
</comment>
<dbReference type="PROSITE" id="PS50949">
    <property type="entry name" value="HTH_GNTR"/>
    <property type="match status" value="1"/>
</dbReference>
<keyword evidence="2" id="KW-0238">DNA-binding</keyword>
<dbReference type="SUPFAM" id="SSF46785">
    <property type="entry name" value="Winged helix' DNA-binding domain"/>
    <property type="match status" value="1"/>
</dbReference>
<keyword evidence="1" id="KW-0805">Transcription regulation</keyword>
<evidence type="ECO:0000259" key="4">
    <source>
        <dbReference type="PROSITE" id="PS50949"/>
    </source>
</evidence>
<keyword evidence="3" id="KW-0804">Transcription</keyword>
<keyword evidence="6" id="KW-1185">Reference proteome</keyword>
<organism evidence="5 6">
    <name type="scientific">Angustibacter luteus</name>
    <dbReference type="NCBI Taxonomy" id="658456"/>
    <lineage>
        <taxon>Bacteria</taxon>
        <taxon>Bacillati</taxon>
        <taxon>Actinomycetota</taxon>
        <taxon>Actinomycetes</taxon>
        <taxon>Kineosporiales</taxon>
        <taxon>Kineosporiaceae</taxon>
    </lineage>
</organism>
<dbReference type="InterPro" id="IPR036388">
    <property type="entry name" value="WH-like_DNA-bd_sf"/>
</dbReference>
<dbReference type="InterPro" id="IPR008920">
    <property type="entry name" value="TF_FadR/GntR_C"/>
</dbReference>
<dbReference type="SUPFAM" id="SSF48008">
    <property type="entry name" value="GntR ligand-binding domain-like"/>
    <property type="match status" value="1"/>
</dbReference>
<sequence length="230" mass="24328">MRPVRDGNAFEATVEQLATSVRLGVFAPGQHLPPERELAETLGVSRSTLREAIAALRDAGMVQTRRGRGGGTVVIYRGPDPASTPEALRGMDSAQIRDALDYRRVVEPGAAALAASRELSADQRQWLVASRVAVEQAADVAEHRQADSRLHLALATVSGSDLLVAAVTQVQAMVHDMLTAIPVLATNIGHSNAQHRAVVDAVLSGDPQGARLAMEQHCDATSALLRGLLA</sequence>
<gene>
    <name evidence="5" type="ORF">ACFQDO_16455</name>
</gene>